<dbReference type="Pfam" id="PF12146">
    <property type="entry name" value="Hydrolase_4"/>
    <property type="match status" value="1"/>
</dbReference>
<feature type="domain" description="Serine aminopeptidase S33" evidence="1">
    <location>
        <begin position="76"/>
        <end position="278"/>
    </location>
</feature>
<gene>
    <name evidence="2" type="ORF">Asera_10890</name>
</gene>
<dbReference type="SUPFAM" id="SSF53474">
    <property type="entry name" value="alpha/beta-Hydrolases"/>
    <property type="match status" value="1"/>
</dbReference>
<evidence type="ECO:0000259" key="1">
    <source>
        <dbReference type="Pfam" id="PF12146"/>
    </source>
</evidence>
<sequence>MIRRNAFVAYVPSGGTLCGMSDEVTERALPISDEPADDVLGSGYTARTIPLPDDDEGEVVATLVHHRPTATPTGDAVLYLHGFSDYFFQTELADFHTARGSDFFALDLRKYGRSLREHQTPGYITDLRDYFAELDEAVRIIRAEHGARRVMLNAHSTGGLIAAIWAHWVRERGLIDAVVLNSPWLDMQGSWLVRTPGTEALDVIGKLKPSAVVRANEAGVYGYSLHHEQHGEWDFDTVWKPLGGFPVRAGWFRAVRRAHRWVHYGLDIRCPVLVMCSTGSRFPRSWNEEAQRFDTVLDADQIARWSPKLGRHVTLLRIEGGMHDLVLSAKPVRERVYAETARWLDAYLPA</sequence>
<accession>A0A810KXL0</accession>
<dbReference type="EMBL" id="AP023354">
    <property type="protein sequence ID" value="BCJ26981.1"/>
    <property type="molecule type" value="Genomic_DNA"/>
</dbReference>
<evidence type="ECO:0000313" key="3">
    <source>
        <dbReference type="Proteomes" id="UP000680750"/>
    </source>
</evidence>
<reference evidence="2" key="1">
    <citation type="submission" date="2020-08" db="EMBL/GenBank/DDBJ databases">
        <title>Whole genome shotgun sequence of Actinocatenispora sera NBRC 101916.</title>
        <authorList>
            <person name="Komaki H."/>
            <person name="Tamura T."/>
        </authorList>
    </citation>
    <scope>NUCLEOTIDE SEQUENCE</scope>
    <source>
        <strain evidence="2">NBRC 101916</strain>
    </source>
</reference>
<dbReference type="AlphaFoldDB" id="A0A810KXL0"/>
<dbReference type="Proteomes" id="UP000680750">
    <property type="component" value="Chromosome"/>
</dbReference>
<dbReference type="InterPro" id="IPR051044">
    <property type="entry name" value="MAG_DAG_Lipase"/>
</dbReference>
<dbReference type="PANTHER" id="PTHR11614">
    <property type="entry name" value="PHOSPHOLIPASE-RELATED"/>
    <property type="match status" value="1"/>
</dbReference>
<dbReference type="KEGG" id="aser:Asera_10890"/>
<proteinExistence type="predicted"/>
<organism evidence="2 3">
    <name type="scientific">Actinocatenispora sera</name>
    <dbReference type="NCBI Taxonomy" id="390989"/>
    <lineage>
        <taxon>Bacteria</taxon>
        <taxon>Bacillati</taxon>
        <taxon>Actinomycetota</taxon>
        <taxon>Actinomycetes</taxon>
        <taxon>Micromonosporales</taxon>
        <taxon>Micromonosporaceae</taxon>
        <taxon>Actinocatenispora</taxon>
    </lineage>
</organism>
<keyword evidence="3" id="KW-1185">Reference proteome</keyword>
<evidence type="ECO:0000313" key="2">
    <source>
        <dbReference type="EMBL" id="BCJ26981.1"/>
    </source>
</evidence>
<protein>
    <recommendedName>
        <fullName evidence="1">Serine aminopeptidase S33 domain-containing protein</fullName>
    </recommendedName>
</protein>
<dbReference type="InterPro" id="IPR029058">
    <property type="entry name" value="AB_hydrolase_fold"/>
</dbReference>
<dbReference type="InterPro" id="IPR022742">
    <property type="entry name" value="Hydrolase_4"/>
</dbReference>
<dbReference type="Gene3D" id="3.40.50.1820">
    <property type="entry name" value="alpha/beta hydrolase"/>
    <property type="match status" value="1"/>
</dbReference>
<name>A0A810KXL0_9ACTN</name>